<feature type="non-terminal residue" evidence="2">
    <location>
        <position position="139"/>
    </location>
</feature>
<reference evidence="2 3" key="1">
    <citation type="submission" date="2024-05" db="EMBL/GenBank/DDBJ databases">
        <title>Genome sequencing and assembly of Indian major carp, Cirrhinus mrigala (Hamilton, 1822).</title>
        <authorList>
            <person name="Mohindra V."/>
            <person name="Chowdhury L.M."/>
            <person name="Lal K."/>
            <person name="Jena J.K."/>
        </authorList>
    </citation>
    <scope>NUCLEOTIDE SEQUENCE [LARGE SCALE GENOMIC DNA]</scope>
    <source>
        <strain evidence="2">CM1030</strain>
        <tissue evidence="2">Blood</tissue>
    </source>
</reference>
<evidence type="ECO:0000313" key="2">
    <source>
        <dbReference type="EMBL" id="KAL0165276.1"/>
    </source>
</evidence>
<name>A0ABD0NWC7_CIRMR</name>
<evidence type="ECO:0000313" key="3">
    <source>
        <dbReference type="Proteomes" id="UP001529510"/>
    </source>
</evidence>
<dbReference type="EMBL" id="JAMKFB020000020">
    <property type="protein sequence ID" value="KAL0165276.1"/>
    <property type="molecule type" value="Genomic_DNA"/>
</dbReference>
<feature type="non-terminal residue" evidence="2">
    <location>
        <position position="1"/>
    </location>
</feature>
<sequence length="139" mass="15471">RLEKLWRVSRISSQSHLKPRPLDSADITHVRPSSLKQPPALPPKPYSRIPNHLTGDAPLRSSSVSYENHHAGSTKVMICEPAPSFPLKCLPSQGSHAHAHTLTHAHPQQYATLPLSLHPPSRIIEELNKTLALTMQRLE</sequence>
<gene>
    <name evidence="2" type="ORF">M9458_041029</name>
</gene>
<protein>
    <submittedName>
        <fullName evidence="2">Uncharacterized protein</fullName>
    </submittedName>
</protein>
<comment type="caution">
    <text evidence="2">The sequence shown here is derived from an EMBL/GenBank/DDBJ whole genome shotgun (WGS) entry which is preliminary data.</text>
</comment>
<feature type="region of interest" description="Disordered" evidence="1">
    <location>
        <begin position="12"/>
        <end position="66"/>
    </location>
</feature>
<dbReference type="Proteomes" id="UP001529510">
    <property type="component" value="Unassembled WGS sequence"/>
</dbReference>
<evidence type="ECO:0000256" key="1">
    <source>
        <dbReference type="SAM" id="MobiDB-lite"/>
    </source>
</evidence>
<accession>A0ABD0NWC7</accession>
<feature type="compositionally biased region" description="Basic and acidic residues" evidence="1">
    <location>
        <begin position="20"/>
        <end position="29"/>
    </location>
</feature>
<keyword evidence="3" id="KW-1185">Reference proteome</keyword>
<proteinExistence type="predicted"/>
<organism evidence="2 3">
    <name type="scientific">Cirrhinus mrigala</name>
    <name type="common">Mrigala</name>
    <dbReference type="NCBI Taxonomy" id="683832"/>
    <lineage>
        <taxon>Eukaryota</taxon>
        <taxon>Metazoa</taxon>
        <taxon>Chordata</taxon>
        <taxon>Craniata</taxon>
        <taxon>Vertebrata</taxon>
        <taxon>Euteleostomi</taxon>
        <taxon>Actinopterygii</taxon>
        <taxon>Neopterygii</taxon>
        <taxon>Teleostei</taxon>
        <taxon>Ostariophysi</taxon>
        <taxon>Cypriniformes</taxon>
        <taxon>Cyprinidae</taxon>
        <taxon>Labeoninae</taxon>
        <taxon>Labeonini</taxon>
        <taxon>Cirrhinus</taxon>
    </lineage>
</organism>
<dbReference type="AlphaFoldDB" id="A0ABD0NWC7"/>